<dbReference type="AlphaFoldDB" id="A0A1H5MCU5"/>
<gene>
    <name evidence="1" type="ORF">SAMN04489740_2861</name>
</gene>
<dbReference type="RefSeq" id="WP_074712179.1">
    <property type="nucleotide sequence ID" value="NZ_FNTV01000001.1"/>
</dbReference>
<evidence type="ECO:0000313" key="2">
    <source>
        <dbReference type="Proteomes" id="UP000182725"/>
    </source>
</evidence>
<sequence>MRNVARFVSFADVHDGANGQNVSVSVLHEAELDTGKSILVLDDRGWASSQPWSEAHPQEIEKTARDVVGPDEPFGEQNAEDATLAYWKYIQAILARNGVKISVELLQKVPHDVALSKRLRERIGNSGTTVE</sequence>
<dbReference type="EMBL" id="FNTV01000001">
    <property type="protein sequence ID" value="SEE86900.1"/>
    <property type="molecule type" value="Genomic_DNA"/>
</dbReference>
<proteinExistence type="predicted"/>
<accession>A0A1H5MCU5</accession>
<dbReference type="Proteomes" id="UP000182725">
    <property type="component" value="Unassembled WGS sequence"/>
</dbReference>
<protein>
    <submittedName>
        <fullName evidence="1">Uncharacterized protein</fullName>
    </submittedName>
</protein>
<organism evidence="1 2">
    <name type="scientific">Arthrobacter alpinus</name>
    <dbReference type="NCBI Taxonomy" id="656366"/>
    <lineage>
        <taxon>Bacteria</taxon>
        <taxon>Bacillati</taxon>
        <taxon>Actinomycetota</taxon>
        <taxon>Actinomycetes</taxon>
        <taxon>Micrococcales</taxon>
        <taxon>Micrococcaceae</taxon>
        <taxon>Arthrobacter</taxon>
    </lineage>
</organism>
<reference evidence="1 2" key="1">
    <citation type="submission" date="2016-10" db="EMBL/GenBank/DDBJ databases">
        <authorList>
            <person name="de Groot N.N."/>
        </authorList>
    </citation>
    <scope>NUCLEOTIDE SEQUENCE [LARGE SCALE GENOMIC DNA]</scope>
    <source>
        <strain evidence="1 2">DSM 22274</strain>
    </source>
</reference>
<name>A0A1H5MCU5_9MICC</name>
<evidence type="ECO:0000313" key="1">
    <source>
        <dbReference type="EMBL" id="SEE86900.1"/>
    </source>
</evidence>